<evidence type="ECO:0000313" key="1">
    <source>
        <dbReference type="Ensembl" id="ENSOARP00020034917.1"/>
    </source>
</evidence>
<sequence>MTDDATRTLGKGSIPPGPVPEGIIRLYSMRFCPYAHRTRLVLRAKGIRHEVININLRNKPEWYFTKHPFGQIPVLENSKCQLIYESVIACEYLDDAYPGRKLYPYDPYERARQKMLLELFYKVPHLTKECLVALRCGRDCADLKLALRQEFCNLEEGSHTKILECFQWHLGGLCPDVPSSKDDKEPQRMARCDDRCLRSGTGLANTILSQGLKISL</sequence>
<reference evidence="1" key="2">
    <citation type="submission" date="2025-08" db="UniProtKB">
        <authorList>
            <consortium name="Ensembl"/>
        </authorList>
    </citation>
    <scope>IDENTIFICATION</scope>
</reference>
<dbReference type="Ensembl" id="ENSOART00020069236.1">
    <property type="protein sequence ID" value="ENSOARP00020034917.1"/>
    <property type="gene ID" value="ENSOARG00020010406.2"/>
</dbReference>
<name>A0AC11CS20_SHEEP</name>
<reference evidence="1" key="1">
    <citation type="submission" date="2020-11" db="EMBL/GenBank/DDBJ databases">
        <authorList>
            <person name="Davenport K.M."/>
            <person name="Bickhart D.M."/>
            <person name="Smith T.P.L."/>
            <person name="Murdoch B.M."/>
            <person name="Rosen B.D."/>
        </authorList>
    </citation>
    <scope>NUCLEOTIDE SEQUENCE [LARGE SCALE GENOMIC DNA]</scope>
    <source>
        <strain evidence="1">OAR_USU_Benz2616</strain>
    </source>
</reference>
<reference evidence="1" key="3">
    <citation type="submission" date="2025-09" db="UniProtKB">
        <authorList>
            <consortium name="Ensembl"/>
        </authorList>
    </citation>
    <scope>IDENTIFICATION</scope>
</reference>
<gene>
    <name evidence="1" type="primary">GSTO2</name>
</gene>
<accession>A0AC11CS20</accession>
<protein>
    <submittedName>
        <fullName evidence="1">Glutathione S-transferase omega 2</fullName>
    </submittedName>
</protein>
<proteinExistence type="predicted"/>
<organism evidence="1">
    <name type="scientific">Ovis aries</name>
    <name type="common">Sheep</name>
    <dbReference type="NCBI Taxonomy" id="9940"/>
    <lineage>
        <taxon>Eukaryota</taxon>
        <taxon>Metazoa</taxon>
        <taxon>Chordata</taxon>
        <taxon>Craniata</taxon>
        <taxon>Vertebrata</taxon>
        <taxon>Euteleostomi</taxon>
        <taxon>Mammalia</taxon>
        <taxon>Eutheria</taxon>
        <taxon>Laurasiatheria</taxon>
        <taxon>Artiodactyla</taxon>
        <taxon>Ruminantia</taxon>
        <taxon>Pecora</taxon>
        <taxon>Bovidae</taxon>
        <taxon>Caprinae</taxon>
        <taxon>Ovis</taxon>
    </lineage>
</organism>